<proteinExistence type="predicted"/>
<sequence length="315" mass="35800">MTIKRKKTKQKKIFSSKDKAKKTYLKKAIAGLSLLVLLVVVAGFLAHHLLLRTQPAQPAKKKQTFKIPVFEIYPKEDKVLRKPDYKPKPVPKALPKVAIIIDDIGYERRVAEKFLTLDAVLTFSVFPHSPFQQRIIRKAHAKGFEIMLHLPMEPNEYPEVDPGSDALLTSMSPDELIDQLNKNLDAVPLIKGVNNHMGSKMTTESTQMYQIFSVLKKRGLFFIDSLTTSESLCKPSARLLQIPFAQRDVFLDHVQEPDFIRRQIKELLRIAEIHGTAIGIAHPHEVTYKVFLEELPELQKKVRLVPASSIVEIIG</sequence>
<dbReference type="GO" id="GO:0005975">
    <property type="term" value="P:carbohydrate metabolic process"/>
    <property type="evidence" value="ECO:0007669"/>
    <property type="project" value="InterPro"/>
</dbReference>
<comment type="caution">
    <text evidence="1">The sequence shown here is derived from an EMBL/GenBank/DDBJ whole genome shotgun (WGS) entry which is preliminary data.</text>
</comment>
<dbReference type="PANTHER" id="PTHR30105">
    <property type="entry name" value="UNCHARACTERIZED YIBQ-RELATED"/>
    <property type="match status" value="1"/>
</dbReference>
<evidence type="ECO:0000313" key="2">
    <source>
        <dbReference type="Proteomes" id="UP000603545"/>
    </source>
</evidence>
<accession>A0A8J6N585</accession>
<dbReference type="CDD" id="cd10936">
    <property type="entry name" value="CE4_DAC2"/>
    <property type="match status" value="1"/>
</dbReference>
<dbReference type="Gene3D" id="3.20.20.370">
    <property type="entry name" value="Glycoside hydrolase/deacetylase"/>
    <property type="match status" value="1"/>
</dbReference>
<gene>
    <name evidence="1" type="ORF">H8E80_06150</name>
</gene>
<dbReference type="Pfam" id="PF04748">
    <property type="entry name" value="Polysacc_deac_2"/>
    <property type="match status" value="1"/>
</dbReference>
<dbReference type="AlphaFoldDB" id="A0A8J6N585"/>
<organism evidence="1 2">
    <name type="scientific">Candidatus Desulfaltia bathyphila</name>
    <dbReference type="NCBI Taxonomy" id="2841697"/>
    <lineage>
        <taxon>Bacteria</taxon>
        <taxon>Pseudomonadati</taxon>
        <taxon>Thermodesulfobacteriota</taxon>
        <taxon>Desulfobacteria</taxon>
        <taxon>Desulfobacterales</taxon>
        <taxon>Desulfobacterales incertae sedis</taxon>
        <taxon>Candidatus Desulfaltia</taxon>
    </lineage>
</organism>
<reference evidence="1 2" key="1">
    <citation type="submission" date="2020-08" db="EMBL/GenBank/DDBJ databases">
        <title>Bridging the membrane lipid divide: bacteria of the FCB group superphylum have the potential to synthesize archaeal ether lipids.</title>
        <authorList>
            <person name="Villanueva L."/>
            <person name="Von Meijenfeldt F.A.B."/>
            <person name="Westbye A.B."/>
            <person name="Yadav S."/>
            <person name="Hopmans E.C."/>
            <person name="Dutilh B.E."/>
            <person name="Sinninghe Damste J.S."/>
        </authorList>
    </citation>
    <scope>NUCLEOTIDE SEQUENCE [LARGE SCALE GENOMIC DNA]</scope>
    <source>
        <strain evidence="1">NIOZ-UU82</strain>
    </source>
</reference>
<dbReference type="InterPro" id="IPR006837">
    <property type="entry name" value="Divergent_DAC"/>
</dbReference>
<protein>
    <submittedName>
        <fullName evidence="1">Divergent polysaccharide deacetylase family protein</fullName>
    </submittedName>
</protein>
<dbReference type="PANTHER" id="PTHR30105:SF2">
    <property type="entry name" value="DIVERGENT POLYSACCHARIDE DEACETYLASE SUPERFAMILY"/>
    <property type="match status" value="1"/>
</dbReference>
<dbReference type="SUPFAM" id="SSF88713">
    <property type="entry name" value="Glycoside hydrolase/deacetylase"/>
    <property type="match status" value="1"/>
</dbReference>
<dbReference type="Proteomes" id="UP000603545">
    <property type="component" value="Unassembled WGS sequence"/>
</dbReference>
<name>A0A8J6N585_9BACT</name>
<evidence type="ECO:0000313" key="1">
    <source>
        <dbReference type="EMBL" id="MBC8199610.1"/>
    </source>
</evidence>
<dbReference type="EMBL" id="JACNLL010000056">
    <property type="protein sequence ID" value="MBC8199610.1"/>
    <property type="molecule type" value="Genomic_DNA"/>
</dbReference>
<dbReference type="InterPro" id="IPR011330">
    <property type="entry name" value="Glyco_hydro/deAcase_b/a-brl"/>
</dbReference>